<keyword evidence="2" id="KW-0012">Acyltransferase</keyword>
<dbReference type="SUPFAM" id="SSF55729">
    <property type="entry name" value="Acyl-CoA N-acyltransferases (Nat)"/>
    <property type="match status" value="1"/>
</dbReference>
<dbReference type="InterPro" id="IPR000182">
    <property type="entry name" value="GNAT_dom"/>
</dbReference>
<feature type="domain" description="N-acetyltransferase" evidence="3">
    <location>
        <begin position="5"/>
        <end position="163"/>
    </location>
</feature>
<proteinExistence type="predicted"/>
<accession>A0A059FYD0</accession>
<sequence length="172" mass="18619">MKPSIAIRRATPSDGFLVEGLTRRIWTGRVSAESTVFRETPETVAAQITKGGGVILEIDGAPAGSGRWVAVPGPAGQGRWMEVKRIGVLPAFTGRGHGALILDALEQMGREQAMAGAQLAIRADQPRLIDFYARLGYVLAEDVELTTHNPLSPPPTGMRKWFIEHPTPKERA</sequence>
<comment type="caution">
    <text evidence="4">The sequence shown here is derived from an EMBL/GenBank/DDBJ whole genome shotgun (WGS) entry which is preliminary data.</text>
</comment>
<evidence type="ECO:0000313" key="4">
    <source>
        <dbReference type="EMBL" id="KCZ95516.1"/>
    </source>
</evidence>
<organism evidence="4 5">
    <name type="scientific">Hyphomonas hirschiana VP5</name>
    <dbReference type="NCBI Taxonomy" id="1280951"/>
    <lineage>
        <taxon>Bacteria</taxon>
        <taxon>Pseudomonadati</taxon>
        <taxon>Pseudomonadota</taxon>
        <taxon>Alphaproteobacteria</taxon>
        <taxon>Hyphomonadales</taxon>
        <taxon>Hyphomonadaceae</taxon>
        <taxon>Hyphomonas</taxon>
    </lineage>
</organism>
<protein>
    <submittedName>
        <fullName evidence="4">Acetyltransferase</fullName>
    </submittedName>
</protein>
<dbReference type="PROSITE" id="PS51186">
    <property type="entry name" value="GNAT"/>
    <property type="match status" value="1"/>
</dbReference>
<reference evidence="4 5" key="1">
    <citation type="submission" date="2013-04" db="EMBL/GenBank/DDBJ databases">
        <title>Hyphomonas hirschiana VP5 Genome Sequencing.</title>
        <authorList>
            <person name="Lai Q."/>
            <person name="Shao Z."/>
        </authorList>
    </citation>
    <scope>NUCLEOTIDE SEQUENCE [LARGE SCALE GENOMIC DNA]</scope>
    <source>
        <strain evidence="4 5">VP5</strain>
    </source>
</reference>
<dbReference type="EMBL" id="ARYI01000003">
    <property type="protein sequence ID" value="KCZ95516.1"/>
    <property type="molecule type" value="Genomic_DNA"/>
</dbReference>
<dbReference type="AlphaFoldDB" id="A0A059FYD0"/>
<dbReference type="OrthoDB" id="529907at2"/>
<dbReference type="InterPro" id="IPR050832">
    <property type="entry name" value="Bact_Acetyltransf"/>
</dbReference>
<evidence type="ECO:0000313" key="5">
    <source>
        <dbReference type="Proteomes" id="UP000025061"/>
    </source>
</evidence>
<evidence type="ECO:0000259" key="3">
    <source>
        <dbReference type="PROSITE" id="PS51186"/>
    </source>
</evidence>
<name>A0A059FYD0_9PROT</name>
<dbReference type="CDD" id="cd04301">
    <property type="entry name" value="NAT_SF"/>
    <property type="match status" value="1"/>
</dbReference>
<dbReference type="Proteomes" id="UP000025061">
    <property type="component" value="Unassembled WGS sequence"/>
</dbReference>
<dbReference type="PANTHER" id="PTHR43877:SF1">
    <property type="entry name" value="ACETYLTRANSFERASE"/>
    <property type="match status" value="1"/>
</dbReference>
<evidence type="ECO:0000256" key="1">
    <source>
        <dbReference type="ARBA" id="ARBA00022679"/>
    </source>
</evidence>
<dbReference type="GO" id="GO:0016747">
    <property type="term" value="F:acyltransferase activity, transferring groups other than amino-acyl groups"/>
    <property type="evidence" value="ECO:0007669"/>
    <property type="project" value="InterPro"/>
</dbReference>
<dbReference type="PATRIC" id="fig|1280951.3.peg.1042"/>
<dbReference type="PANTHER" id="PTHR43877">
    <property type="entry name" value="AMINOALKYLPHOSPHONATE N-ACETYLTRANSFERASE-RELATED-RELATED"/>
    <property type="match status" value="1"/>
</dbReference>
<dbReference type="Pfam" id="PF00583">
    <property type="entry name" value="Acetyltransf_1"/>
    <property type="match status" value="1"/>
</dbReference>
<dbReference type="RefSeq" id="WP_011645383.1">
    <property type="nucleotide sequence ID" value="NZ_ARYI01000003.1"/>
</dbReference>
<keyword evidence="5" id="KW-1185">Reference proteome</keyword>
<dbReference type="InterPro" id="IPR016181">
    <property type="entry name" value="Acyl_CoA_acyltransferase"/>
</dbReference>
<dbReference type="Gene3D" id="3.40.630.30">
    <property type="match status" value="1"/>
</dbReference>
<evidence type="ECO:0000256" key="2">
    <source>
        <dbReference type="ARBA" id="ARBA00023315"/>
    </source>
</evidence>
<gene>
    <name evidence="4" type="ORF">HHI_05150</name>
</gene>
<keyword evidence="1 4" id="KW-0808">Transferase</keyword>